<dbReference type="PROSITE" id="PS50102">
    <property type="entry name" value="RRM"/>
    <property type="match status" value="1"/>
</dbReference>
<keyword evidence="1" id="KW-0694">RNA-binding</keyword>
<dbReference type="Proteomes" id="UP000030656">
    <property type="component" value="Unassembled WGS sequence"/>
</dbReference>
<organism evidence="4 5">
    <name type="scientific">Plasmodium falciparum FCH/4</name>
    <dbReference type="NCBI Taxonomy" id="1036724"/>
    <lineage>
        <taxon>Eukaryota</taxon>
        <taxon>Sar</taxon>
        <taxon>Alveolata</taxon>
        <taxon>Apicomplexa</taxon>
        <taxon>Aconoidasida</taxon>
        <taxon>Haemosporida</taxon>
        <taxon>Plasmodiidae</taxon>
        <taxon>Plasmodium</taxon>
        <taxon>Plasmodium (Laverania)</taxon>
    </lineage>
</organism>
<dbReference type="InterPro" id="IPR035979">
    <property type="entry name" value="RBD_domain_sf"/>
</dbReference>
<proteinExistence type="predicted"/>
<feature type="domain" description="RRM" evidence="3">
    <location>
        <begin position="1"/>
        <end position="53"/>
    </location>
</feature>
<dbReference type="AlphaFoldDB" id="A0A024VMC7"/>
<dbReference type="SUPFAM" id="SSF54928">
    <property type="entry name" value="RNA-binding domain, RBD"/>
    <property type="match status" value="1"/>
</dbReference>
<protein>
    <recommendedName>
        <fullName evidence="3">RRM domain-containing protein</fullName>
    </recommendedName>
</protein>
<sequence>MIFGTINNIIIDKDINIYAFIQYNDTEASQKAIEVMNGKEINGKLLKVTSRKIVDECIDMNTNKLDSQQKSQSYNSPPPPPPPMSCHGNESSNYANNEMYSIQNTMPNNRYNSRVSTNDVHQSFINTQYGHFPYNFFKNNEQGPYMQRSYNKTYNNMGKT</sequence>
<dbReference type="Pfam" id="PF00076">
    <property type="entry name" value="RRM_1"/>
    <property type="match status" value="1"/>
</dbReference>
<reference evidence="4 5" key="2">
    <citation type="submission" date="2013-02" db="EMBL/GenBank/DDBJ databases">
        <title>The Genome Sequence of Plasmodium falciparum FCH/4.</title>
        <authorList>
            <consortium name="The Broad Institute Genome Sequencing Platform"/>
            <consortium name="The Broad Institute Genome Sequencing Center for Infectious Disease"/>
            <person name="Neafsey D."/>
            <person name="Cheeseman I."/>
            <person name="Volkman S."/>
            <person name="Adams J."/>
            <person name="Walker B."/>
            <person name="Young S.K."/>
            <person name="Zeng Q."/>
            <person name="Gargeya S."/>
            <person name="Fitzgerald M."/>
            <person name="Haas B."/>
            <person name="Abouelleil A."/>
            <person name="Alvarado L."/>
            <person name="Arachchi H.M."/>
            <person name="Berlin A.M."/>
            <person name="Chapman S.B."/>
            <person name="Dewar J."/>
            <person name="Goldberg J."/>
            <person name="Griggs A."/>
            <person name="Gujja S."/>
            <person name="Hansen M."/>
            <person name="Howarth C."/>
            <person name="Imamovic A."/>
            <person name="Larimer J."/>
            <person name="McCowan C."/>
            <person name="Murphy C."/>
            <person name="Neiman D."/>
            <person name="Pearson M."/>
            <person name="Priest M."/>
            <person name="Roberts A."/>
            <person name="Saif S."/>
            <person name="Shea T."/>
            <person name="Sisk P."/>
            <person name="Sykes S."/>
            <person name="Wortman J."/>
            <person name="Nusbaum C."/>
            <person name="Birren B."/>
        </authorList>
    </citation>
    <scope>NUCLEOTIDE SEQUENCE [LARGE SCALE GENOMIC DNA]</scope>
    <source>
        <strain evidence="4 5">FCH/4</strain>
    </source>
</reference>
<evidence type="ECO:0000259" key="3">
    <source>
        <dbReference type="PROSITE" id="PS50102"/>
    </source>
</evidence>
<feature type="region of interest" description="Disordered" evidence="2">
    <location>
        <begin position="62"/>
        <end position="94"/>
    </location>
</feature>
<evidence type="ECO:0000256" key="1">
    <source>
        <dbReference type="PROSITE-ProRule" id="PRU00176"/>
    </source>
</evidence>
<evidence type="ECO:0000313" key="4">
    <source>
        <dbReference type="EMBL" id="ETW29413.1"/>
    </source>
</evidence>
<dbReference type="GO" id="GO:0003723">
    <property type="term" value="F:RNA binding"/>
    <property type="evidence" value="ECO:0007669"/>
    <property type="project" value="UniProtKB-UniRule"/>
</dbReference>
<gene>
    <name evidence="4" type="ORF">PFFCH_03179</name>
</gene>
<dbReference type="InterPro" id="IPR012677">
    <property type="entry name" value="Nucleotide-bd_a/b_plait_sf"/>
</dbReference>
<dbReference type="OrthoDB" id="1875751at2759"/>
<dbReference type="CDD" id="cd00590">
    <property type="entry name" value="RRM_SF"/>
    <property type="match status" value="1"/>
</dbReference>
<evidence type="ECO:0000313" key="5">
    <source>
        <dbReference type="Proteomes" id="UP000030656"/>
    </source>
</evidence>
<name>A0A024VMC7_PLAFA</name>
<reference evidence="4 5" key="1">
    <citation type="submission" date="2013-02" db="EMBL/GenBank/DDBJ databases">
        <title>The Genome Annotation of Plasmodium falciparum FCH/4.</title>
        <authorList>
            <consortium name="The Broad Institute Genome Sequencing Platform"/>
            <consortium name="The Broad Institute Genome Sequencing Center for Infectious Disease"/>
            <person name="Neafsey D."/>
            <person name="Hoffman S."/>
            <person name="Volkman S."/>
            <person name="Rosenthal P."/>
            <person name="Walker B."/>
            <person name="Young S.K."/>
            <person name="Zeng Q."/>
            <person name="Gargeya S."/>
            <person name="Fitzgerald M."/>
            <person name="Haas B."/>
            <person name="Abouelleil A."/>
            <person name="Allen A.W."/>
            <person name="Alvarado L."/>
            <person name="Arachchi H.M."/>
            <person name="Berlin A.M."/>
            <person name="Chapman S.B."/>
            <person name="Gainer-Dewar J."/>
            <person name="Goldberg J."/>
            <person name="Griggs A."/>
            <person name="Gujja S."/>
            <person name="Hansen M."/>
            <person name="Howarth C."/>
            <person name="Imamovic A."/>
            <person name="Ireland A."/>
            <person name="Larimer J."/>
            <person name="McCowan C."/>
            <person name="Murphy C."/>
            <person name="Pearson M."/>
            <person name="Poon T.W."/>
            <person name="Priest M."/>
            <person name="Roberts A."/>
            <person name="Saif S."/>
            <person name="Shea T."/>
            <person name="Sisk P."/>
            <person name="Sykes S."/>
            <person name="Wortman J."/>
            <person name="Nusbaum C."/>
            <person name="Birren B."/>
        </authorList>
    </citation>
    <scope>NUCLEOTIDE SEQUENCE [LARGE SCALE GENOMIC DNA]</scope>
    <source>
        <strain evidence="4 5">FCH/4</strain>
    </source>
</reference>
<evidence type="ECO:0000256" key="2">
    <source>
        <dbReference type="SAM" id="MobiDB-lite"/>
    </source>
</evidence>
<dbReference type="InterPro" id="IPR000504">
    <property type="entry name" value="RRM_dom"/>
</dbReference>
<dbReference type="EMBL" id="KI927969">
    <property type="protein sequence ID" value="ETW29413.1"/>
    <property type="molecule type" value="Genomic_DNA"/>
</dbReference>
<accession>A0A024VMC7</accession>
<feature type="compositionally biased region" description="Polar residues" evidence="2">
    <location>
        <begin position="62"/>
        <end position="75"/>
    </location>
</feature>
<dbReference type="Gene3D" id="3.30.70.330">
    <property type="match status" value="1"/>
</dbReference>